<protein>
    <submittedName>
        <fullName evidence="1">Uncharacterized protein</fullName>
    </submittedName>
</protein>
<name>A0AAV4X9A6_CAEEX</name>
<comment type="caution">
    <text evidence="1">The sequence shown here is derived from an EMBL/GenBank/DDBJ whole genome shotgun (WGS) entry which is preliminary data.</text>
</comment>
<reference evidence="1 2" key="1">
    <citation type="submission" date="2021-06" db="EMBL/GenBank/DDBJ databases">
        <title>Caerostris extrusa draft genome.</title>
        <authorList>
            <person name="Kono N."/>
            <person name="Arakawa K."/>
        </authorList>
    </citation>
    <scope>NUCLEOTIDE SEQUENCE [LARGE SCALE GENOMIC DNA]</scope>
</reference>
<sequence>MCLYFCQEVPTPYLTTLHAPINKLCMVHRFFHEYLNYLGKNCSTTHGIYLANDSSSFMRIATLTILGGRLVTNGWQRMVVHTSGQNVYLDWSQYRCPTT</sequence>
<proteinExistence type="predicted"/>
<gene>
    <name evidence="1" type="ORF">CEXT_689781</name>
</gene>
<dbReference type="EMBL" id="BPLR01017327">
    <property type="protein sequence ID" value="GIY90555.1"/>
    <property type="molecule type" value="Genomic_DNA"/>
</dbReference>
<accession>A0AAV4X9A6</accession>
<dbReference type="Proteomes" id="UP001054945">
    <property type="component" value="Unassembled WGS sequence"/>
</dbReference>
<evidence type="ECO:0000313" key="1">
    <source>
        <dbReference type="EMBL" id="GIY90555.1"/>
    </source>
</evidence>
<organism evidence="1 2">
    <name type="scientific">Caerostris extrusa</name>
    <name type="common">Bark spider</name>
    <name type="synonym">Caerostris bankana</name>
    <dbReference type="NCBI Taxonomy" id="172846"/>
    <lineage>
        <taxon>Eukaryota</taxon>
        <taxon>Metazoa</taxon>
        <taxon>Ecdysozoa</taxon>
        <taxon>Arthropoda</taxon>
        <taxon>Chelicerata</taxon>
        <taxon>Arachnida</taxon>
        <taxon>Araneae</taxon>
        <taxon>Araneomorphae</taxon>
        <taxon>Entelegynae</taxon>
        <taxon>Araneoidea</taxon>
        <taxon>Araneidae</taxon>
        <taxon>Caerostris</taxon>
    </lineage>
</organism>
<keyword evidence="2" id="KW-1185">Reference proteome</keyword>
<dbReference type="AlphaFoldDB" id="A0AAV4X9A6"/>
<evidence type="ECO:0000313" key="2">
    <source>
        <dbReference type="Proteomes" id="UP001054945"/>
    </source>
</evidence>